<gene>
    <name evidence="2" type="ORF">GIB67_033485</name>
</gene>
<dbReference type="Proteomes" id="UP000541444">
    <property type="component" value="Unassembled WGS sequence"/>
</dbReference>
<feature type="region of interest" description="Disordered" evidence="1">
    <location>
        <begin position="232"/>
        <end position="254"/>
    </location>
</feature>
<protein>
    <submittedName>
        <fullName evidence="2">Uncharacterized protein</fullName>
    </submittedName>
</protein>
<sequence>MVELVSISEDNYYRVTCSGSVINECFSAQNLPKCSNYNELNGCTGLSSASQLYNAVKSSEVAVTASYQSLLTTISEERTDNANFLDKFKQGNTNSNAPAKVNCDSANPMVQQPSGILAEHNLNDLLFFFSPERDGYPRNMAFIIGSRTPRGQFSRSIGTSIQRFPSSSNQLNSHLLEVTFEYAGNNIDIDNFSISGEDLDTQLKATGLAKSHCSSRFATFENRMGTRRLLSSSKPTILTNLPKPPKSLPSSPLKLRPPLSIKLSSWWKVDNSVGNP</sequence>
<evidence type="ECO:0000256" key="1">
    <source>
        <dbReference type="SAM" id="MobiDB-lite"/>
    </source>
</evidence>
<dbReference type="EMBL" id="JACGCM010002614">
    <property type="protein sequence ID" value="KAF6138071.1"/>
    <property type="molecule type" value="Genomic_DNA"/>
</dbReference>
<accession>A0A7J7L606</accession>
<dbReference type="AlphaFoldDB" id="A0A7J7L606"/>
<reference evidence="2 3" key="1">
    <citation type="journal article" date="2020" name="IScience">
        <title>Genome Sequencing of the Endangered Kingdonia uniflora (Circaeasteraceae, Ranunculales) Reveals Potential Mechanisms of Evolutionary Specialization.</title>
        <authorList>
            <person name="Sun Y."/>
            <person name="Deng T."/>
            <person name="Zhang A."/>
            <person name="Moore M.J."/>
            <person name="Landis J.B."/>
            <person name="Lin N."/>
            <person name="Zhang H."/>
            <person name="Zhang X."/>
            <person name="Huang J."/>
            <person name="Zhang X."/>
            <person name="Sun H."/>
            <person name="Wang H."/>
        </authorList>
    </citation>
    <scope>NUCLEOTIDE SEQUENCE [LARGE SCALE GENOMIC DNA]</scope>
    <source>
        <strain evidence="2">TB1705</strain>
        <tissue evidence="2">Leaf</tissue>
    </source>
</reference>
<comment type="caution">
    <text evidence="2">The sequence shown here is derived from an EMBL/GenBank/DDBJ whole genome shotgun (WGS) entry which is preliminary data.</text>
</comment>
<evidence type="ECO:0000313" key="3">
    <source>
        <dbReference type="Proteomes" id="UP000541444"/>
    </source>
</evidence>
<keyword evidence="3" id="KW-1185">Reference proteome</keyword>
<proteinExistence type="predicted"/>
<name>A0A7J7L606_9MAGN</name>
<evidence type="ECO:0000313" key="2">
    <source>
        <dbReference type="EMBL" id="KAF6138071.1"/>
    </source>
</evidence>
<organism evidence="2 3">
    <name type="scientific">Kingdonia uniflora</name>
    <dbReference type="NCBI Taxonomy" id="39325"/>
    <lineage>
        <taxon>Eukaryota</taxon>
        <taxon>Viridiplantae</taxon>
        <taxon>Streptophyta</taxon>
        <taxon>Embryophyta</taxon>
        <taxon>Tracheophyta</taxon>
        <taxon>Spermatophyta</taxon>
        <taxon>Magnoliopsida</taxon>
        <taxon>Ranunculales</taxon>
        <taxon>Circaeasteraceae</taxon>
        <taxon>Kingdonia</taxon>
    </lineage>
</organism>